<evidence type="ECO:0000313" key="3">
    <source>
        <dbReference type="Proteomes" id="UP001204000"/>
    </source>
</evidence>
<dbReference type="Proteomes" id="UP001204000">
    <property type="component" value="Unassembled WGS sequence"/>
</dbReference>
<sequence length="561" mass="56082">MAKAVRPRRIVIAASVLSLALAAPLVTVPEAGFLPVAEAVEAGDFASRYETGNFWNANEAPVQGLQLAAGDNVEVRGKAIWDWKVRNDGGTLKLIRPQSAPSFKTGNVDIGVRVTPAGGQAFNTTLKVNVVDSMPQAAWEGELPSENRQVVDFDGGRSKAIAALPAGVRVRKVPGFDAVGAVGWDVAAENGNLVIKAPGTFTENKDVDIPVEYTDGTSSYQRWVRITPKGPQTSGSDIRDGIGGVIGSIIGGATGAGGGLVRVEVHPSAVNITGNGSNNGNPSVVITNNANPTVEIRDNGSNNGSNNTVQITGNANPVITGNANPTVNVEVKDNGSNNTVSGNGVVQPSAVVVTGNANPSNNGSNNSAVVSGNGVVQPSAVVVTGNANPVVTGNANNNGSNNAVNAKVEPSAVVVKDNGSNNQVVITGNATDLLGRGAKKDGTGGDAAGSSAATGGIQDPRCIASLAALGIPLAAMIPLALAQTLNLPALDASAAIAAGAFDEIVAQFGLTPAAINGFAGGVVGVVLAAIVAAAAVTCSPKAATITVPATVTQVVATEPTV</sequence>
<gene>
    <name evidence="2" type="ORF">M5J20_08375</name>
</gene>
<proteinExistence type="predicted"/>
<comment type="caution">
    <text evidence="2">The sequence shown here is derived from an EMBL/GenBank/DDBJ whole genome shotgun (WGS) entry which is preliminary data.</text>
</comment>
<feature type="signal peptide" evidence="1">
    <location>
        <begin position="1"/>
        <end position="22"/>
    </location>
</feature>
<dbReference type="RefSeq" id="WP_253578458.1">
    <property type="nucleotide sequence ID" value="NZ_JAMFTQ010000010.1"/>
</dbReference>
<accession>A0ABT1G2F2</accession>
<reference evidence="2" key="1">
    <citation type="submission" date="2022-05" db="EMBL/GenBank/DDBJ databases">
        <title>Corynebacterium sp. TA-R-1 sp. nov., isolated from human feces.</title>
        <authorList>
            <person name="Shamsuzzaman M."/>
            <person name="Dahal R.H."/>
        </authorList>
    </citation>
    <scope>NUCLEOTIDE SEQUENCE</scope>
    <source>
        <strain evidence="2">TA-R-1</strain>
    </source>
</reference>
<keyword evidence="1" id="KW-0732">Signal</keyword>
<name>A0ABT1G2F2_9CORY</name>
<keyword evidence="3" id="KW-1185">Reference proteome</keyword>
<protein>
    <submittedName>
        <fullName evidence="2">Uncharacterized protein</fullName>
    </submittedName>
</protein>
<organism evidence="2 3">
    <name type="scientific">Corynebacterium stercoris</name>
    <dbReference type="NCBI Taxonomy" id="2943490"/>
    <lineage>
        <taxon>Bacteria</taxon>
        <taxon>Bacillati</taxon>
        <taxon>Actinomycetota</taxon>
        <taxon>Actinomycetes</taxon>
        <taxon>Mycobacteriales</taxon>
        <taxon>Corynebacteriaceae</taxon>
        <taxon>Corynebacterium</taxon>
    </lineage>
</organism>
<evidence type="ECO:0000256" key="1">
    <source>
        <dbReference type="SAM" id="SignalP"/>
    </source>
</evidence>
<dbReference type="EMBL" id="JAMFTQ010000010">
    <property type="protein sequence ID" value="MCP1388199.1"/>
    <property type="molecule type" value="Genomic_DNA"/>
</dbReference>
<evidence type="ECO:0000313" key="2">
    <source>
        <dbReference type="EMBL" id="MCP1388199.1"/>
    </source>
</evidence>
<feature type="chain" id="PRO_5045173848" evidence="1">
    <location>
        <begin position="23"/>
        <end position="561"/>
    </location>
</feature>